<sequence>MSRDILNIGSEPIFDDRIVKIETHTYNPTRNLVYDTYVKFQKTYYGYNNRDAMLSIGEFLVNGPFVVIDCSRQNKSIKSATIDIRIEFECKENIPLNITAYYSR</sequence>
<dbReference type="EMBL" id="KQ981994">
    <property type="protein sequence ID" value="KYN30747.1"/>
    <property type="molecule type" value="Genomic_DNA"/>
</dbReference>
<dbReference type="STRING" id="34720.A0A151JTQ1"/>
<gene>
    <name evidence="2" type="ORF">ALC56_14949</name>
</gene>
<evidence type="ECO:0000259" key="1">
    <source>
        <dbReference type="Pfam" id="PF21738"/>
    </source>
</evidence>
<dbReference type="Proteomes" id="UP000078541">
    <property type="component" value="Unassembled WGS sequence"/>
</dbReference>
<proteinExistence type="predicted"/>
<name>A0A151JTQ1_9HYME</name>
<dbReference type="InterPro" id="IPR049512">
    <property type="entry name" value="DJR-like_dom"/>
</dbReference>
<accession>A0A151JTQ1</accession>
<evidence type="ECO:0000313" key="3">
    <source>
        <dbReference type="Proteomes" id="UP000078541"/>
    </source>
</evidence>
<reference evidence="2 3" key="1">
    <citation type="submission" date="2016-03" db="EMBL/GenBank/DDBJ databases">
        <title>Trachymyrmex septentrionalis WGS genome.</title>
        <authorList>
            <person name="Nygaard S."/>
            <person name="Hu H."/>
            <person name="Boomsma J."/>
            <person name="Zhang G."/>
        </authorList>
    </citation>
    <scope>NUCLEOTIDE SEQUENCE [LARGE SCALE GENOMIC DNA]</scope>
    <source>
        <strain evidence="2">Tsep2-gDNA-1</strain>
        <tissue evidence="2">Whole body</tissue>
    </source>
</reference>
<protein>
    <recommendedName>
        <fullName evidence="1">Double jelly roll-like domain-containing protein</fullName>
    </recommendedName>
</protein>
<feature type="domain" description="Double jelly roll-like" evidence="1">
    <location>
        <begin position="14"/>
        <end position="101"/>
    </location>
</feature>
<evidence type="ECO:0000313" key="2">
    <source>
        <dbReference type="EMBL" id="KYN30747.1"/>
    </source>
</evidence>
<keyword evidence="3" id="KW-1185">Reference proteome</keyword>
<dbReference type="AlphaFoldDB" id="A0A151JTQ1"/>
<organism evidence="2 3">
    <name type="scientific">Trachymyrmex septentrionalis</name>
    <dbReference type="NCBI Taxonomy" id="34720"/>
    <lineage>
        <taxon>Eukaryota</taxon>
        <taxon>Metazoa</taxon>
        <taxon>Ecdysozoa</taxon>
        <taxon>Arthropoda</taxon>
        <taxon>Hexapoda</taxon>
        <taxon>Insecta</taxon>
        <taxon>Pterygota</taxon>
        <taxon>Neoptera</taxon>
        <taxon>Endopterygota</taxon>
        <taxon>Hymenoptera</taxon>
        <taxon>Apocrita</taxon>
        <taxon>Aculeata</taxon>
        <taxon>Formicoidea</taxon>
        <taxon>Formicidae</taxon>
        <taxon>Myrmicinae</taxon>
        <taxon>Trachymyrmex</taxon>
    </lineage>
</organism>
<dbReference type="Pfam" id="PF21738">
    <property type="entry name" value="DJR-like_dom"/>
    <property type="match status" value="1"/>
</dbReference>